<dbReference type="PANTHER" id="PTHR21054">
    <property type="entry name" value="ZINC METALLOPROTEINASE-RELATED"/>
    <property type="match status" value="1"/>
</dbReference>
<name>A0A382U9P6_9ZZZZ</name>
<dbReference type="InterPro" id="IPR053002">
    <property type="entry name" value="Metalloproteinase_M10B"/>
</dbReference>
<evidence type="ECO:0000313" key="1">
    <source>
        <dbReference type="EMBL" id="SVD31024.1"/>
    </source>
</evidence>
<reference evidence="1" key="1">
    <citation type="submission" date="2018-05" db="EMBL/GenBank/DDBJ databases">
        <authorList>
            <person name="Lanie J.A."/>
            <person name="Ng W.-L."/>
            <person name="Kazmierczak K.M."/>
            <person name="Andrzejewski T.M."/>
            <person name="Davidsen T.M."/>
            <person name="Wayne K.J."/>
            <person name="Tettelin H."/>
            <person name="Glass J.I."/>
            <person name="Rusch D."/>
            <person name="Podicherti R."/>
            <person name="Tsui H.-C.T."/>
            <person name="Winkler M.E."/>
        </authorList>
    </citation>
    <scope>NUCLEOTIDE SEQUENCE</scope>
</reference>
<proteinExistence type="predicted"/>
<protein>
    <submittedName>
        <fullName evidence="1">Uncharacterized protein</fullName>
    </submittedName>
</protein>
<accession>A0A382U9P6</accession>
<dbReference type="Pfam" id="PF12044">
    <property type="entry name" value="Metallopep"/>
    <property type="match status" value="1"/>
</dbReference>
<sequence>MKHLPLTFCSLFFLISIQFTLSARAEISFLNYRDGETLPYPLAVVKGKCKDDLKEVSLELNGERLTFPVREHRFNSIVMLKEGVNDLKYKLPGSDCTFRLIYEPSNNTRKLRIVYTYLKSSEGKYWDVAARKTGTKEDIKKKIALSALMYQTSLAELMKNAGYGRMT</sequence>
<gene>
    <name evidence="1" type="ORF">METZ01_LOCUS383878</name>
</gene>
<dbReference type="EMBL" id="UINC01142594">
    <property type="protein sequence ID" value="SVD31024.1"/>
    <property type="molecule type" value="Genomic_DNA"/>
</dbReference>
<dbReference type="PANTHER" id="PTHR21054:SF2">
    <property type="entry name" value="MIP04191P"/>
    <property type="match status" value="1"/>
</dbReference>
<dbReference type="AlphaFoldDB" id="A0A382U9P6"/>
<organism evidence="1">
    <name type="scientific">marine metagenome</name>
    <dbReference type="NCBI Taxonomy" id="408172"/>
    <lineage>
        <taxon>unclassified sequences</taxon>
        <taxon>metagenomes</taxon>
        <taxon>ecological metagenomes</taxon>
    </lineage>
</organism>
<dbReference type="InterPro" id="IPR021917">
    <property type="entry name" value="Unchr_Zn-peptidase-like"/>
</dbReference>
<feature type="non-terminal residue" evidence="1">
    <location>
        <position position="167"/>
    </location>
</feature>